<dbReference type="STRING" id="1798338.A3J56_00740"/>
<dbReference type="AlphaFoldDB" id="A0A1F5WFP4"/>
<dbReference type="NCBIfam" id="TIGR01357">
    <property type="entry name" value="aroB"/>
    <property type="match status" value="1"/>
</dbReference>
<comment type="catalytic activity">
    <reaction evidence="1">
        <text>7-phospho-2-dehydro-3-deoxy-D-arabino-heptonate = 3-dehydroquinate + phosphate</text>
        <dbReference type="Rhea" id="RHEA:21968"/>
        <dbReference type="ChEBI" id="CHEBI:32364"/>
        <dbReference type="ChEBI" id="CHEBI:43474"/>
        <dbReference type="ChEBI" id="CHEBI:58394"/>
        <dbReference type="EC" id="4.2.3.4"/>
    </reaction>
</comment>
<evidence type="ECO:0000256" key="4">
    <source>
        <dbReference type="ARBA" id="ARBA00001947"/>
    </source>
</evidence>
<evidence type="ECO:0000256" key="10">
    <source>
        <dbReference type="ARBA" id="ARBA00022490"/>
    </source>
</evidence>
<evidence type="ECO:0000256" key="1">
    <source>
        <dbReference type="ARBA" id="ARBA00001393"/>
    </source>
</evidence>
<dbReference type="InterPro" id="IPR056179">
    <property type="entry name" value="DHQS_C"/>
</dbReference>
<accession>A0A1F5WFP4</accession>
<keyword evidence="13" id="KW-0547">Nucleotide-binding</keyword>
<dbReference type="Proteomes" id="UP000178406">
    <property type="component" value="Unassembled WGS sequence"/>
</dbReference>
<evidence type="ECO:0000256" key="6">
    <source>
        <dbReference type="ARBA" id="ARBA00004661"/>
    </source>
</evidence>
<evidence type="ECO:0000256" key="9">
    <source>
        <dbReference type="ARBA" id="ARBA00017684"/>
    </source>
</evidence>
<evidence type="ECO:0000256" key="11">
    <source>
        <dbReference type="ARBA" id="ARBA00022605"/>
    </source>
</evidence>
<dbReference type="EC" id="4.2.3.4" evidence="8 19"/>
<evidence type="ECO:0000256" key="16">
    <source>
        <dbReference type="ARBA" id="ARBA00023141"/>
    </source>
</evidence>
<dbReference type="GO" id="GO:0009073">
    <property type="term" value="P:aromatic amino acid family biosynthetic process"/>
    <property type="evidence" value="ECO:0007669"/>
    <property type="project" value="UniProtKB-KW"/>
</dbReference>
<evidence type="ECO:0000256" key="13">
    <source>
        <dbReference type="ARBA" id="ARBA00022741"/>
    </source>
</evidence>
<keyword evidence="10" id="KW-0963">Cytoplasm</keyword>
<evidence type="ECO:0000256" key="8">
    <source>
        <dbReference type="ARBA" id="ARBA00013031"/>
    </source>
</evidence>
<dbReference type="FunFam" id="3.40.50.1970:FF:000007">
    <property type="entry name" value="Pentafunctional AROM polypeptide"/>
    <property type="match status" value="1"/>
</dbReference>
<keyword evidence="12" id="KW-0479">Metal-binding</keyword>
<dbReference type="PANTHER" id="PTHR43622">
    <property type="entry name" value="3-DEHYDROQUINATE SYNTHASE"/>
    <property type="match status" value="1"/>
</dbReference>
<comment type="similarity">
    <text evidence="7">Belongs to the sugar phosphate cyclases superfamily. Dehydroquinate synthase family.</text>
</comment>
<dbReference type="GO" id="GO:0046872">
    <property type="term" value="F:metal ion binding"/>
    <property type="evidence" value="ECO:0007669"/>
    <property type="project" value="UniProtKB-KW"/>
</dbReference>
<dbReference type="GO" id="GO:0000166">
    <property type="term" value="F:nucleotide binding"/>
    <property type="evidence" value="ECO:0007669"/>
    <property type="project" value="UniProtKB-KW"/>
</dbReference>
<evidence type="ECO:0000259" key="21">
    <source>
        <dbReference type="Pfam" id="PF24621"/>
    </source>
</evidence>
<dbReference type="Gene3D" id="1.20.1090.10">
    <property type="entry name" value="Dehydroquinate synthase-like - alpha domain"/>
    <property type="match status" value="1"/>
</dbReference>
<evidence type="ECO:0000256" key="14">
    <source>
        <dbReference type="ARBA" id="ARBA00022833"/>
    </source>
</evidence>
<dbReference type="PIRSF" id="PIRSF001455">
    <property type="entry name" value="DHQ_synth"/>
    <property type="match status" value="1"/>
</dbReference>
<dbReference type="Pfam" id="PF24621">
    <property type="entry name" value="DHQS_C"/>
    <property type="match status" value="1"/>
</dbReference>
<keyword evidence="16" id="KW-0057">Aromatic amino acid biosynthesis</keyword>
<comment type="subcellular location">
    <subcellularLocation>
        <location evidence="5">Cytoplasm</location>
    </subcellularLocation>
</comment>
<dbReference type="GO" id="GO:0005737">
    <property type="term" value="C:cytoplasm"/>
    <property type="evidence" value="ECO:0007669"/>
    <property type="project" value="UniProtKB-SubCell"/>
</dbReference>
<sequence>MKQIFAKIGDKKCTIVIGANAIRHFSFNRLGASGFVVVADMRAKKHLASIFGLLVKKLGKNLIVIEIKNGERAKNIATVERICRIMARSNCDRDAVIISFGGGVVGDIAGFSASIYHRCIRYVHIPTTLLAQVDSSIGGKTGVNLPEGKNLMGSIYQPSAVIMDTSALKTLPKQEINNGLAEAIKYGVIGDKALFRFLERNALRRDAHFFQHIIVQSCIFKLSVVKKDERETNLRYILNYGHTMGHAIEAASQYRIPHGKAIALGMIYEGYLAVVFGSFPYNDWVRQTNLLKRICAPSDVAVRPPSLIDFFRRDKKSTCGEPRFVFPSRIGSVARHRGLYLHAVPRDALYREFQVVNDMKI</sequence>
<comment type="cofactor">
    <cofactor evidence="2">
        <name>NAD(+)</name>
        <dbReference type="ChEBI" id="CHEBI:57540"/>
    </cofactor>
</comment>
<dbReference type="CDD" id="cd08195">
    <property type="entry name" value="DHQS"/>
    <property type="match status" value="1"/>
</dbReference>
<name>A0A1F5WFP4_9BACT</name>
<keyword evidence="15" id="KW-0520">NAD</keyword>
<feature type="domain" description="3-dehydroquinate synthase C-terminal" evidence="21">
    <location>
        <begin position="179"/>
        <end position="317"/>
    </location>
</feature>
<dbReference type="SUPFAM" id="SSF56796">
    <property type="entry name" value="Dehydroquinate synthase-like"/>
    <property type="match status" value="1"/>
</dbReference>
<dbReference type="EMBL" id="MFHQ01000017">
    <property type="protein sequence ID" value="OGF74453.1"/>
    <property type="molecule type" value="Genomic_DNA"/>
</dbReference>
<evidence type="ECO:0000256" key="12">
    <source>
        <dbReference type="ARBA" id="ARBA00022723"/>
    </source>
</evidence>
<dbReference type="Gene3D" id="3.40.50.1970">
    <property type="match status" value="1"/>
</dbReference>
<evidence type="ECO:0000259" key="20">
    <source>
        <dbReference type="Pfam" id="PF01761"/>
    </source>
</evidence>
<dbReference type="InterPro" id="IPR050071">
    <property type="entry name" value="Dehydroquinate_synthase"/>
</dbReference>
<evidence type="ECO:0000256" key="7">
    <source>
        <dbReference type="ARBA" id="ARBA00005412"/>
    </source>
</evidence>
<organism evidence="22 23">
    <name type="scientific">Candidatus Giovannonibacteria bacterium RIFCSPHIGHO2_02_FULL_46_20</name>
    <dbReference type="NCBI Taxonomy" id="1798338"/>
    <lineage>
        <taxon>Bacteria</taxon>
        <taxon>Candidatus Giovannoniibacteriota</taxon>
    </lineage>
</organism>
<evidence type="ECO:0000256" key="19">
    <source>
        <dbReference type="NCBIfam" id="TIGR01357"/>
    </source>
</evidence>
<evidence type="ECO:0000313" key="23">
    <source>
        <dbReference type="Proteomes" id="UP000178406"/>
    </source>
</evidence>
<evidence type="ECO:0000256" key="2">
    <source>
        <dbReference type="ARBA" id="ARBA00001911"/>
    </source>
</evidence>
<evidence type="ECO:0000256" key="5">
    <source>
        <dbReference type="ARBA" id="ARBA00004496"/>
    </source>
</evidence>
<keyword evidence="17" id="KW-0456">Lyase</keyword>
<keyword evidence="11" id="KW-0028">Amino-acid biosynthesis</keyword>
<protein>
    <recommendedName>
        <fullName evidence="9 19">3-dehydroquinate synthase</fullName>
        <ecNumber evidence="8 19">4.2.3.4</ecNumber>
    </recommendedName>
</protein>
<evidence type="ECO:0000313" key="22">
    <source>
        <dbReference type="EMBL" id="OGF74453.1"/>
    </source>
</evidence>
<dbReference type="GO" id="GO:0003856">
    <property type="term" value="F:3-dehydroquinate synthase activity"/>
    <property type="evidence" value="ECO:0007669"/>
    <property type="project" value="UniProtKB-UniRule"/>
</dbReference>
<dbReference type="GO" id="GO:0008652">
    <property type="term" value="P:amino acid biosynthetic process"/>
    <property type="evidence" value="ECO:0007669"/>
    <property type="project" value="UniProtKB-KW"/>
</dbReference>
<dbReference type="InterPro" id="IPR016037">
    <property type="entry name" value="DHQ_synth_AroB"/>
</dbReference>
<dbReference type="PANTHER" id="PTHR43622:SF7">
    <property type="entry name" value="3-DEHYDROQUINATE SYNTHASE, CHLOROPLASTIC"/>
    <property type="match status" value="1"/>
</dbReference>
<comment type="cofactor">
    <cofactor evidence="4">
        <name>Zn(2+)</name>
        <dbReference type="ChEBI" id="CHEBI:29105"/>
    </cofactor>
</comment>
<keyword evidence="18" id="KW-0170">Cobalt</keyword>
<comment type="pathway">
    <text evidence="6">Metabolic intermediate biosynthesis; chorismate biosynthesis; chorismate from D-erythrose 4-phosphate and phosphoenolpyruvate: step 2/7.</text>
</comment>
<dbReference type="InterPro" id="IPR030963">
    <property type="entry name" value="DHQ_synth_fam"/>
</dbReference>
<evidence type="ECO:0000256" key="17">
    <source>
        <dbReference type="ARBA" id="ARBA00023239"/>
    </source>
</evidence>
<dbReference type="GO" id="GO:0009423">
    <property type="term" value="P:chorismate biosynthetic process"/>
    <property type="evidence" value="ECO:0007669"/>
    <property type="project" value="UniProtKB-UniRule"/>
</dbReference>
<keyword evidence="14" id="KW-0862">Zinc</keyword>
<evidence type="ECO:0000256" key="3">
    <source>
        <dbReference type="ARBA" id="ARBA00001941"/>
    </source>
</evidence>
<feature type="domain" description="3-dehydroquinate synthase N-terminal" evidence="20">
    <location>
        <begin position="65"/>
        <end position="177"/>
    </location>
</feature>
<gene>
    <name evidence="22" type="ORF">A3J56_00740</name>
</gene>
<evidence type="ECO:0000256" key="15">
    <source>
        <dbReference type="ARBA" id="ARBA00023027"/>
    </source>
</evidence>
<proteinExistence type="inferred from homology"/>
<reference evidence="22 23" key="1">
    <citation type="journal article" date="2016" name="Nat. Commun.">
        <title>Thousands of microbial genomes shed light on interconnected biogeochemical processes in an aquifer system.</title>
        <authorList>
            <person name="Anantharaman K."/>
            <person name="Brown C.T."/>
            <person name="Hug L.A."/>
            <person name="Sharon I."/>
            <person name="Castelle C.J."/>
            <person name="Probst A.J."/>
            <person name="Thomas B.C."/>
            <person name="Singh A."/>
            <person name="Wilkins M.J."/>
            <person name="Karaoz U."/>
            <person name="Brodie E.L."/>
            <person name="Williams K.H."/>
            <person name="Hubbard S.S."/>
            <person name="Banfield J.F."/>
        </authorList>
    </citation>
    <scope>NUCLEOTIDE SEQUENCE [LARGE SCALE GENOMIC DNA]</scope>
</reference>
<evidence type="ECO:0000256" key="18">
    <source>
        <dbReference type="ARBA" id="ARBA00023285"/>
    </source>
</evidence>
<comment type="caution">
    <text evidence="22">The sequence shown here is derived from an EMBL/GenBank/DDBJ whole genome shotgun (WGS) entry which is preliminary data.</text>
</comment>
<comment type="cofactor">
    <cofactor evidence="3">
        <name>Co(2+)</name>
        <dbReference type="ChEBI" id="CHEBI:48828"/>
    </cofactor>
</comment>
<dbReference type="Pfam" id="PF01761">
    <property type="entry name" value="DHQ_synthase"/>
    <property type="match status" value="1"/>
</dbReference>
<dbReference type="InterPro" id="IPR030960">
    <property type="entry name" value="DHQS/DOIS_N"/>
</dbReference>